<gene>
    <name evidence="1" type="ORF">AYI68_g6018</name>
</gene>
<evidence type="ECO:0000313" key="2">
    <source>
        <dbReference type="Proteomes" id="UP000187455"/>
    </source>
</evidence>
<accession>A0A1R0GSM3</accession>
<protein>
    <recommendedName>
        <fullName evidence="3">Transposase Helix-turn-helix domain-containing protein</fullName>
    </recommendedName>
</protein>
<sequence>MDYFDEIYMASEVDLLKTEMGRGKKSKFSPKDKRLILLTYLRHYFKYEKTGKDFGDSTPFICTTINFTAVVFRNALLKKYLPSIKKHEQISQSIVLENYIDVALIIDYILFCINRPFGSFSDSKIFYSGKNHRYCV</sequence>
<dbReference type="Proteomes" id="UP000187455">
    <property type="component" value="Unassembled WGS sequence"/>
</dbReference>
<evidence type="ECO:0000313" key="1">
    <source>
        <dbReference type="EMBL" id="OLY79901.1"/>
    </source>
</evidence>
<keyword evidence="2" id="KW-1185">Reference proteome</keyword>
<name>A0A1R0GSM3_9FUNG</name>
<proteinExistence type="predicted"/>
<comment type="caution">
    <text evidence="1">The sequence shown here is derived from an EMBL/GenBank/DDBJ whole genome shotgun (WGS) entry which is preliminary data.</text>
</comment>
<reference evidence="1 2" key="1">
    <citation type="journal article" date="2016" name="Mol. Biol. Evol.">
        <title>Genome-Wide Survey of Gut Fungi (Harpellales) Reveals the First Horizontally Transferred Ubiquitin Gene from a Mosquito Host.</title>
        <authorList>
            <person name="Wang Y."/>
            <person name="White M.M."/>
            <person name="Kvist S."/>
            <person name="Moncalvo J.M."/>
        </authorList>
    </citation>
    <scope>NUCLEOTIDE SEQUENCE [LARGE SCALE GENOMIC DNA]</scope>
    <source>
        <strain evidence="1 2">ALG-7-W6</strain>
    </source>
</reference>
<dbReference type="EMBL" id="LSSL01003995">
    <property type="protein sequence ID" value="OLY79901.1"/>
    <property type="molecule type" value="Genomic_DNA"/>
</dbReference>
<evidence type="ECO:0008006" key="3">
    <source>
        <dbReference type="Google" id="ProtNLM"/>
    </source>
</evidence>
<dbReference type="AlphaFoldDB" id="A0A1R0GSM3"/>
<organism evidence="1 2">
    <name type="scientific">Smittium mucronatum</name>
    <dbReference type="NCBI Taxonomy" id="133383"/>
    <lineage>
        <taxon>Eukaryota</taxon>
        <taxon>Fungi</taxon>
        <taxon>Fungi incertae sedis</taxon>
        <taxon>Zoopagomycota</taxon>
        <taxon>Kickxellomycotina</taxon>
        <taxon>Harpellomycetes</taxon>
        <taxon>Harpellales</taxon>
        <taxon>Legeriomycetaceae</taxon>
        <taxon>Smittium</taxon>
    </lineage>
</organism>